<dbReference type="RefSeq" id="WP_343827124.1">
    <property type="nucleotide sequence ID" value="NZ_BAAACI010000007.1"/>
</dbReference>
<gene>
    <name evidence="2" type="ORF">GCM10008908_28290</name>
</gene>
<sequence length="349" mass="40849">MILSEETKARTYCTDKLKLNLTSDELDDVIHIGEFNNLLDVLTTAYVKKGNFLYDKNLFNEAFIYYSKTLDLYNAIPTKDDDMIFIYNKLAKCKIKTLCYEEALAYLCMCHSFTLENKDKDNYYNCTYNIALTYKKLNDFDNCILYIDKLLDDIDINKNLTLYIQGTILKANCYLRKNSTLQAINLYEELLYTFEDKLGIYQGHLYNNLALAYSNENNSDVALKYFNKAIHFRTSYDKTNLANTLMDMAKFYIEEGSYIDAIPKIKYGLKLAEEYSDNEYSLLGYNLLEQIYMELNDIDELKNLYSEMLENLKDIDPSITMETYSKLSNLLPDNIGYNKLDTIFRVNNL</sequence>
<evidence type="ECO:0000313" key="2">
    <source>
        <dbReference type="EMBL" id="GAA0775889.1"/>
    </source>
</evidence>
<name>A0ABP3W4N8_CLOSU</name>
<feature type="repeat" description="TPR" evidence="1">
    <location>
        <begin position="203"/>
        <end position="236"/>
    </location>
</feature>
<evidence type="ECO:0000256" key="1">
    <source>
        <dbReference type="PROSITE-ProRule" id="PRU00339"/>
    </source>
</evidence>
<accession>A0ABP3W4N8</accession>
<dbReference type="InterPro" id="IPR019734">
    <property type="entry name" value="TPR_rpt"/>
</dbReference>
<keyword evidence="1" id="KW-0802">TPR repeat</keyword>
<dbReference type="Proteomes" id="UP001501047">
    <property type="component" value="Unassembled WGS sequence"/>
</dbReference>
<dbReference type="InterPro" id="IPR011990">
    <property type="entry name" value="TPR-like_helical_dom_sf"/>
</dbReference>
<organism evidence="2 3">
    <name type="scientific">Clostridium subterminale</name>
    <dbReference type="NCBI Taxonomy" id="1550"/>
    <lineage>
        <taxon>Bacteria</taxon>
        <taxon>Bacillati</taxon>
        <taxon>Bacillota</taxon>
        <taxon>Clostridia</taxon>
        <taxon>Eubacteriales</taxon>
        <taxon>Clostridiaceae</taxon>
        <taxon>Clostridium</taxon>
    </lineage>
</organism>
<dbReference type="PROSITE" id="PS50005">
    <property type="entry name" value="TPR"/>
    <property type="match status" value="1"/>
</dbReference>
<evidence type="ECO:0008006" key="4">
    <source>
        <dbReference type="Google" id="ProtNLM"/>
    </source>
</evidence>
<keyword evidence="3" id="KW-1185">Reference proteome</keyword>
<comment type="caution">
    <text evidence="2">The sequence shown here is derived from an EMBL/GenBank/DDBJ whole genome shotgun (WGS) entry which is preliminary data.</text>
</comment>
<dbReference type="EMBL" id="BAAACI010000007">
    <property type="protein sequence ID" value="GAA0775889.1"/>
    <property type="molecule type" value="Genomic_DNA"/>
</dbReference>
<protein>
    <recommendedName>
        <fullName evidence="4">Tetratricopeptide repeat protein</fullName>
    </recommendedName>
</protein>
<dbReference type="SMART" id="SM00028">
    <property type="entry name" value="TPR"/>
    <property type="match status" value="5"/>
</dbReference>
<dbReference type="SUPFAM" id="SSF48452">
    <property type="entry name" value="TPR-like"/>
    <property type="match status" value="2"/>
</dbReference>
<reference evidence="3" key="1">
    <citation type="journal article" date="2019" name="Int. J. Syst. Evol. Microbiol.">
        <title>The Global Catalogue of Microorganisms (GCM) 10K type strain sequencing project: providing services to taxonomists for standard genome sequencing and annotation.</title>
        <authorList>
            <consortium name="The Broad Institute Genomics Platform"/>
            <consortium name="The Broad Institute Genome Sequencing Center for Infectious Disease"/>
            <person name="Wu L."/>
            <person name="Ma J."/>
        </authorList>
    </citation>
    <scope>NUCLEOTIDE SEQUENCE [LARGE SCALE GENOMIC DNA]</scope>
    <source>
        <strain evidence="3">JCM 1417</strain>
    </source>
</reference>
<proteinExistence type="predicted"/>
<dbReference type="Pfam" id="PF13181">
    <property type="entry name" value="TPR_8"/>
    <property type="match status" value="2"/>
</dbReference>
<evidence type="ECO:0000313" key="3">
    <source>
        <dbReference type="Proteomes" id="UP001501047"/>
    </source>
</evidence>
<dbReference type="Gene3D" id="1.25.40.10">
    <property type="entry name" value="Tetratricopeptide repeat domain"/>
    <property type="match status" value="2"/>
</dbReference>